<evidence type="ECO:0000256" key="1">
    <source>
        <dbReference type="SAM" id="MobiDB-lite"/>
    </source>
</evidence>
<accession>E2BLR7</accession>
<feature type="region of interest" description="Disordered" evidence="1">
    <location>
        <begin position="1"/>
        <end position="93"/>
    </location>
</feature>
<dbReference type="InParanoid" id="E2BLR7"/>
<gene>
    <name evidence="2" type="ORF">EAI_02218</name>
</gene>
<dbReference type="AlphaFoldDB" id="E2BLR7"/>
<feature type="compositionally biased region" description="Basic and acidic residues" evidence="1">
    <location>
        <begin position="16"/>
        <end position="34"/>
    </location>
</feature>
<dbReference type="Proteomes" id="UP000008237">
    <property type="component" value="Unassembled WGS sequence"/>
</dbReference>
<proteinExistence type="predicted"/>
<evidence type="ECO:0000313" key="2">
    <source>
        <dbReference type="EMBL" id="EFN83401.1"/>
    </source>
</evidence>
<organism evidence="3">
    <name type="scientific">Harpegnathos saltator</name>
    <name type="common">Jerdon's jumping ant</name>
    <dbReference type="NCBI Taxonomy" id="610380"/>
    <lineage>
        <taxon>Eukaryota</taxon>
        <taxon>Metazoa</taxon>
        <taxon>Ecdysozoa</taxon>
        <taxon>Arthropoda</taxon>
        <taxon>Hexapoda</taxon>
        <taxon>Insecta</taxon>
        <taxon>Pterygota</taxon>
        <taxon>Neoptera</taxon>
        <taxon>Endopterygota</taxon>
        <taxon>Hymenoptera</taxon>
        <taxon>Apocrita</taxon>
        <taxon>Aculeata</taxon>
        <taxon>Formicoidea</taxon>
        <taxon>Formicidae</taxon>
        <taxon>Ponerinae</taxon>
        <taxon>Ponerini</taxon>
        <taxon>Harpegnathos</taxon>
    </lineage>
</organism>
<evidence type="ECO:0000313" key="3">
    <source>
        <dbReference type="Proteomes" id="UP000008237"/>
    </source>
</evidence>
<reference evidence="2 3" key="1">
    <citation type="journal article" date="2010" name="Science">
        <title>Genomic comparison of the ants Camponotus floridanus and Harpegnathos saltator.</title>
        <authorList>
            <person name="Bonasio R."/>
            <person name="Zhang G."/>
            <person name="Ye C."/>
            <person name="Mutti N.S."/>
            <person name="Fang X."/>
            <person name="Qin N."/>
            <person name="Donahue G."/>
            <person name="Yang P."/>
            <person name="Li Q."/>
            <person name="Li C."/>
            <person name="Zhang P."/>
            <person name="Huang Z."/>
            <person name="Berger S.L."/>
            <person name="Reinberg D."/>
            <person name="Wang J."/>
            <person name="Liebig J."/>
        </authorList>
    </citation>
    <scope>NUCLEOTIDE SEQUENCE [LARGE SCALE GENOMIC DNA]</scope>
    <source>
        <strain evidence="2 3">R22 G/1</strain>
    </source>
</reference>
<protein>
    <submittedName>
        <fullName evidence="2">Uncharacterized protein</fullName>
    </submittedName>
</protein>
<sequence>MQRKRRGVSQQTAEGQRGRAKQEQKIRSRIEQSRMEQGANKAWKRGERQIGHMRDRGSMTWKIEKIKRISKGDAADRGNEKHRGSSGSRGVPEILEDARKFHFGKLTNLKSSWKARKLENFREKDDAEIKHFRDTHTREK</sequence>
<keyword evidence="3" id="KW-1185">Reference proteome</keyword>
<name>E2BLR7_HARSA</name>
<dbReference type="EMBL" id="GL449036">
    <property type="protein sequence ID" value="EFN83401.1"/>
    <property type="molecule type" value="Genomic_DNA"/>
</dbReference>
<feature type="compositionally biased region" description="Basic and acidic residues" evidence="1">
    <location>
        <begin position="44"/>
        <end position="83"/>
    </location>
</feature>